<dbReference type="Proteomes" id="UP000054928">
    <property type="component" value="Unassembled WGS sequence"/>
</dbReference>
<evidence type="ECO:0000256" key="1">
    <source>
        <dbReference type="SAM" id="SignalP"/>
    </source>
</evidence>
<dbReference type="EMBL" id="CCYD01000848">
    <property type="protein sequence ID" value="CEG44221.1"/>
    <property type="molecule type" value="Genomic_DNA"/>
</dbReference>
<dbReference type="GeneID" id="36409535"/>
<sequence>MVATIRRQHEFMSVFLVVLDSVCGAHNISQTLPENSSSVTPVPYASFEQLSPDKNRTVSGVAIPVDKDTEQDKAKDIENDEDERMFDWIHSSLSSSTEPLLVKTEEHIESSTEALVTRSQHEWAQKMKDVQLLHTEGKRNENDLERLYKLILEFRESKDDEMIQLGRHNLAHALKSPDFCGFILTKWIKRFFDPDKALRIRLELVQNQGEFLADQNLFRLWLTYVGKFWVEYDRDHLKYEDEQVYKLITIAKEEEILAMLHPKELSEEGKLVVNSLWKHMLVRSKNEPLMMKIIEQNPSDVKEFGQIKKKLATLYQ</sequence>
<accession>A0A0P1ARJ9</accession>
<dbReference type="RefSeq" id="XP_024580590.1">
    <property type="nucleotide sequence ID" value="XM_024730299.1"/>
</dbReference>
<feature type="chain" id="PRO_5006058873" description="RxLR-like protein" evidence="1">
    <location>
        <begin position="25"/>
        <end position="316"/>
    </location>
</feature>
<keyword evidence="1" id="KW-0732">Signal</keyword>
<feature type="signal peptide" evidence="1">
    <location>
        <begin position="1"/>
        <end position="24"/>
    </location>
</feature>
<dbReference type="AlphaFoldDB" id="A0A0P1ARJ9"/>
<reference evidence="3" key="1">
    <citation type="submission" date="2014-09" db="EMBL/GenBank/DDBJ databases">
        <authorList>
            <person name="Sharma Rahul"/>
            <person name="Thines Marco"/>
        </authorList>
    </citation>
    <scope>NUCLEOTIDE SEQUENCE [LARGE SCALE GENOMIC DNA]</scope>
</reference>
<evidence type="ECO:0000313" key="3">
    <source>
        <dbReference type="Proteomes" id="UP000054928"/>
    </source>
</evidence>
<organism evidence="2 3">
    <name type="scientific">Plasmopara halstedii</name>
    <name type="common">Downy mildew of sunflower</name>
    <dbReference type="NCBI Taxonomy" id="4781"/>
    <lineage>
        <taxon>Eukaryota</taxon>
        <taxon>Sar</taxon>
        <taxon>Stramenopiles</taxon>
        <taxon>Oomycota</taxon>
        <taxon>Peronosporomycetes</taxon>
        <taxon>Peronosporales</taxon>
        <taxon>Peronosporaceae</taxon>
        <taxon>Plasmopara</taxon>
    </lineage>
</organism>
<keyword evidence="3" id="KW-1185">Reference proteome</keyword>
<proteinExistence type="predicted"/>
<protein>
    <recommendedName>
        <fullName evidence="4">RxLR-like protein</fullName>
    </recommendedName>
</protein>
<evidence type="ECO:0008006" key="4">
    <source>
        <dbReference type="Google" id="ProtNLM"/>
    </source>
</evidence>
<evidence type="ECO:0000313" key="2">
    <source>
        <dbReference type="EMBL" id="CEG44221.1"/>
    </source>
</evidence>
<name>A0A0P1ARJ9_PLAHL</name>